<organism evidence="2">
    <name type="scientific">Sesamum radiatum</name>
    <name type="common">Black benniseed</name>
    <dbReference type="NCBI Taxonomy" id="300843"/>
    <lineage>
        <taxon>Eukaryota</taxon>
        <taxon>Viridiplantae</taxon>
        <taxon>Streptophyta</taxon>
        <taxon>Embryophyta</taxon>
        <taxon>Tracheophyta</taxon>
        <taxon>Spermatophyta</taxon>
        <taxon>Magnoliopsida</taxon>
        <taxon>eudicotyledons</taxon>
        <taxon>Gunneridae</taxon>
        <taxon>Pentapetalae</taxon>
        <taxon>asterids</taxon>
        <taxon>lamiids</taxon>
        <taxon>Lamiales</taxon>
        <taxon>Pedaliaceae</taxon>
        <taxon>Sesamum</taxon>
    </lineage>
</organism>
<dbReference type="EMBL" id="JACGWJ010000024">
    <property type="protein sequence ID" value="KAL0319769.1"/>
    <property type="molecule type" value="Genomic_DNA"/>
</dbReference>
<comment type="caution">
    <text evidence="2">The sequence shown here is derived from an EMBL/GenBank/DDBJ whole genome shotgun (WGS) entry which is preliminary data.</text>
</comment>
<dbReference type="AlphaFoldDB" id="A0AAW2LKW3"/>
<dbReference type="PANTHER" id="PTHR48475:SF1">
    <property type="entry name" value="RNASE H TYPE-1 DOMAIN-CONTAINING PROTEIN"/>
    <property type="match status" value="1"/>
</dbReference>
<protein>
    <recommendedName>
        <fullName evidence="1">RNase H type-1 domain-containing protein</fullName>
    </recommendedName>
</protein>
<dbReference type="GO" id="GO:0003676">
    <property type="term" value="F:nucleic acid binding"/>
    <property type="evidence" value="ECO:0007669"/>
    <property type="project" value="InterPro"/>
</dbReference>
<evidence type="ECO:0000259" key="1">
    <source>
        <dbReference type="Pfam" id="PF13456"/>
    </source>
</evidence>
<reference evidence="2" key="2">
    <citation type="journal article" date="2024" name="Plant">
        <title>Genomic evolution and insights into agronomic trait innovations of Sesamum species.</title>
        <authorList>
            <person name="Miao H."/>
            <person name="Wang L."/>
            <person name="Qu L."/>
            <person name="Liu H."/>
            <person name="Sun Y."/>
            <person name="Le M."/>
            <person name="Wang Q."/>
            <person name="Wei S."/>
            <person name="Zheng Y."/>
            <person name="Lin W."/>
            <person name="Duan Y."/>
            <person name="Cao H."/>
            <person name="Xiong S."/>
            <person name="Wang X."/>
            <person name="Wei L."/>
            <person name="Li C."/>
            <person name="Ma Q."/>
            <person name="Ju M."/>
            <person name="Zhao R."/>
            <person name="Li G."/>
            <person name="Mu C."/>
            <person name="Tian Q."/>
            <person name="Mei H."/>
            <person name="Zhang T."/>
            <person name="Gao T."/>
            <person name="Zhang H."/>
        </authorList>
    </citation>
    <scope>NUCLEOTIDE SEQUENCE</scope>
    <source>
        <strain evidence="2">G02</strain>
    </source>
</reference>
<dbReference type="GO" id="GO:0004523">
    <property type="term" value="F:RNA-DNA hybrid ribonuclease activity"/>
    <property type="evidence" value="ECO:0007669"/>
    <property type="project" value="InterPro"/>
</dbReference>
<dbReference type="PANTHER" id="PTHR48475">
    <property type="entry name" value="RIBONUCLEASE H"/>
    <property type="match status" value="1"/>
</dbReference>
<proteinExistence type="predicted"/>
<sequence length="142" mass="16104">MEYDPEEEKKNDSPREWTMFVEGSATISQAGGGVVLKGPEGEDMLFAIKYEEVISNNEAEYETLLVGLNLAREAVADTIDVKSDSQLVVEQIKGGFEARTPEMKKLKEEVLRKMTRFIRCRLSQIPRRENSRPMSSQGWESS</sequence>
<dbReference type="InterPro" id="IPR002156">
    <property type="entry name" value="RNaseH_domain"/>
</dbReference>
<dbReference type="Gene3D" id="3.30.420.10">
    <property type="entry name" value="Ribonuclease H-like superfamily/Ribonuclease H"/>
    <property type="match status" value="1"/>
</dbReference>
<dbReference type="CDD" id="cd09279">
    <property type="entry name" value="RNase_HI_like"/>
    <property type="match status" value="1"/>
</dbReference>
<feature type="domain" description="RNase H type-1" evidence="1">
    <location>
        <begin position="25"/>
        <end position="131"/>
    </location>
</feature>
<evidence type="ECO:0000313" key="2">
    <source>
        <dbReference type="EMBL" id="KAL0319769.1"/>
    </source>
</evidence>
<dbReference type="Pfam" id="PF13456">
    <property type="entry name" value="RVT_3"/>
    <property type="match status" value="1"/>
</dbReference>
<accession>A0AAW2LKW3</accession>
<dbReference type="InterPro" id="IPR012337">
    <property type="entry name" value="RNaseH-like_sf"/>
</dbReference>
<gene>
    <name evidence="2" type="ORF">Sradi_5238400</name>
</gene>
<name>A0AAW2LKW3_SESRA</name>
<dbReference type="InterPro" id="IPR036397">
    <property type="entry name" value="RNaseH_sf"/>
</dbReference>
<dbReference type="SUPFAM" id="SSF53098">
    <property type="entry name" value="Ribonuclease H-like"/>
    <property type="match status" value="1"/>
</dbReference>
<reference evidence="2" key="1">
    <citation type="submission" date="2020-06" db="EMBL/GenBank/DDBJ databases">
        <authorList>
            <person name="Li T."/>
            <person name="Hu X."/>
            <person name="Zhang T."/>
            <person name="Song X."/>
            <person name="Zhang H."/>
            <person name="Dai N."/>
            <person name="Sheng W."/>
            <person name="Hou X."/>
            <person name="Wei L."/>
        </authorList>
    </citation>
    <scope>NUCLEOTIDE SEQUENCE</scope>
    <source>
        <strain evidence="2">G02</strain>
        <tissue evidence="2">Leaf</tissue>
    </source>
</reference>